<dbReference type="AlphaFoldDB" id="A0A5S3WGI5"/>
<gene>
    <name evidence="3" type="ORF">CWB99_22325</name>
</gene>
<evidence type="ECO:0000313" key="3">
    <source>
        <dbReference type="EMBL" id="TMP24422.1"/>
    </source>
</evidence>
<evidence type="ECO:0000313" key="4">
    <source>
        <dbReference type="Proteomes" id="UP000310249"/>
    </source>
</evidence>
<dbReference type="PANTHER" id="PTHR34477">
    <property type="entry name" value="UPF0213 PROTEIN YHBQ"/>
    <property type="match status" value="1"/>
</dbReference>
<dbReference type="PROSITE" id="PS50164">
    <property type="entry name" value="GIY_YIG"/>
    <property type="match status" value="1"/>
</dbReference>
<dbReference type="Proteomes" id="UP000310249">
    <property type="component" value="Unassembled WGS sequence"/>
</dbReference>
<dbReference type="RefSeq" id="WP_138553689.1">
    <property type="nucleotide sequence ID" value="NZ_PNCH01000131.1"/>
</dbReference>
<organism evidence="3 4">
    <name type="scientific">Pseudoalteromonas rubra</name>
    <dbReference type="NCBI Taxonomy" id="43658"/>
    <lineage>
        <taxon>Bacteria</taxon>
        <taxon>Pseudomonadati</taxon>
        <taxon>Pseudomonadota</taxon>
        <taxon>Gammaproteobacteria</taxon>
        <taxon>Alteromonadales</taxon>
        <taxon>Pseudoalteromonadaceae</taxon>
        <taxon>Pseudoalteromonas</taxon>
    </lineage>
</organism>
<dbReference type="OrthoDB" id="9807770at2"/>
<feature type="domain" description="GIY-YIG" evidence="2">
    <location>
        <begin position="1"/>
        <end position="78"/>
    </location>
</feature>
<evidence type="ECO:0000256" key="1">
    <source>
        <dbReference type="ARBA" id="ARBA00007435"/>
    </source>
</evidence>
<dbReference type="InterPro" id="IPR035901">
    <property type="entry name" value="GIY-YIG_endonuc_sf"/>
</dbReference>
<evidence type="ECO:0000259" key="2">
    <source>
        <dbReference type="PROSITE" id="PS50164"/>
    </source>
</evidence>
<comment type="similarity">
    <text evidence="1">Belongs to the UPF0213 family.</text>
</comment>
<name>A0A5S3WGI5_9GAMM</name>
<comment type="caution">
    <text evidence="3">The sequence shown here is derived from an EMBL/GenBank/DDBJ whole genome shotgun (WGS) entry which is preliminary data.</text>
</comment>
<protein>
    <recommendedName>
        <fullName evidence="2">GIY-YIG domain-containing protein</fullName>
    </recommendedName>
</protein>
<dbReference type="Gene3D" id="3.40.1440.10">
    <property type="entry name" value="GIY-YIG endonuclease"/>
    <property type="match status" value="1"/>
</dbReference>
<dbReference type="SMART" id="SM00465">
    <property type="entry name" value="GIYc"/>
    <property type="match status" value="1"/>
</dbReference>
<dbReference type="CDD" id="cd10448">
    <property type="entry name" value="GIY-YIG_unchar_3"/>
    <property type="match status" value="1"/>
</dbReference>
<dbReference type="Pfam" id="PF01541">
    <property type="entry name" value="GIY-YIG"/>
    <property type="match status" value="1"/>
</dbReference>
<dbReference type="EMBL" id="PNCI01000072">
    <property type="protein sequence ID" value="TMP24422.1"/>
    <property type="molecule type" value="Genomic_DNA"/>
</dbReference>
<proteinExistence type="inferred from homology"/>
<dbReference type="SUPFAM" id="SSF82771">
    <property type="entry name" value="GIY-YIG endonuclease"/>
    <property type="match status" value="1"/>
</dbReference>
<accession>A0A5S3WGI5</accession>
<dbReference type="InterPro" id="IPR000305">
    <property type="entry name" value="GIY-YIG_endonuc"/>
</dbReference>
<reference evidence="4" key="2">
    <citation type="submission" date="2019-06" db="EMBL/GenBank/DDBJ databases">
        <title>Co-occurence of chitin degradation, pigmentation and bioactivity in marine Pseudoalteromonas.</title>
        <authorList>
            <person name="Sonnenschein E.C."/>
            <person name="Bech P.K."/>
        </authorList>
    </citation>
    <scope>NUCLEOTIDE SEQUENCE [LARGE SCALE GENOMIC DNA]</scope>
    <source>
        <strain evidence="4">S2676</strain>
    </source>
</reference>
<dbReference type="PANTHER" id="PTHR34477:SF5">
    <property type="entry name" value="BSL5627 PROTEIN"/>
    <property type="match status" value="1"/>
</dbReference>
<reference evidence="3 4" key="1">
    <citation type="submission" date="2018-01" db="EMBL/GenBank/DDBJ databases">
        <authorList>
            <person name="Paulsen S."/>
            <person name="Gram L.K."/>
        </authorList>
    </citation>
    <scope>NUCLEOTIDE SEQUENCE [LARGE SCALE GENOMIC DNA]</scope>
    <source>
        <strain evidence="3 4">S2676</strain>
    </source>
</reference>
<sequence length="94" mass="11402">MQAYVYIMASAPYGTLYTGVTTNLKQRVWQHKSKIDLSCFTARYEVLNLVYYETSQSIQSAIKREKQLKRWRRRWKIELIEKMNLDWRDLYSSI</sequence>
<dbReference type="InterPro" id="IPR050190">
    <property type="entry name" value="UPF0213_domain"/>
</dbReference>